<keyword evidence="1" id="KW-1133">Transmembrane helix</keyword>
<dbReference type="AlphaFoldDB" id="A0AAV2YJX0"/>
<protein>
    <submittedName>
        <fullName evidence="2">Uncharacterized protein</fullName>
    </submittedName>
</protein>
<evidence type="ECO:0000256" key="1">
    <source>
        <dbReference type="SAM" id="Phobius"/>
    </source>
</evidence>
<comment type="caution">
    <text evidence="2">The sequence shown here is derived from an EMBL/GenBank/DDBJ whole genome shotgun (WGS) entry which is preliminary data.</text>
</comment>
<proteinExistence type="predicted"/>
<dbReference type="Proteomes" id="UP001146120">
    <property type="component" value="Unassembled WGS sequence"/>
</dbReference>
<dbReference type="EMBL" id="DAKRPA010000301">
    <property type="protein sequence ID" value="DAZ93642.1"/>
    <property type="molecule type" value="Genomic_DNA"/>
</dbReference>
<keyword evidence="3" id="KW-1185">Reference proteome</keyword>
<reference evidence="2" key="2">
    <citation type="journal article" date="2023" name="Microbiol Resour">
        <title>Decontamination and Annotation of the Draft Genome Sequence of the Oomycete Lagenidium giganteum ARSEF 373.</title>
        <authorList>
            <person name="Morgan W.R."/>
            <person name="Tartar A."/>
        </authorList>
    </citation>
    <scope>NUCLEOTIDE SEQUENCE</scope>
    <source>
        <strain evidence="2">ARSEF 373</strain>
    </source>
</reference>
<gene>
    <name evidence="2" type="ORF">N0F65_009047</name>
</gene>
<organism evidence="2 3">
    <name type="scientific">Lagenidium giganteum</name>
    <dbReference type="NCBI Taxonomy" id="4803"/>
    <lineage>
        <taxon>Eukaryota</taxon>
        <taxon>Sar</taxon>
        <taxon>Stramenopiles</taxon>
        <taxon>Oomycota</taxon>
        <taxon>Peronosporomycetes</taxon>
        <taxon>Pythiales</taxon>
        <taxon>Pythiaceae</taxon>
    </lineage>
</organism>
<feature type="transmembrane region" description="Helical" evidence="1">
    <location>
        <begin position="32"/>
        <end position="53"/>
    </location>
</feature>
<dbReference type="PANTHER" id="PTHR22538">
    <property type="entry name" value="CILIA- AND FLAGELLA-ASSOCIATED PROTEIN 74"/>
    <property type="match status" value="1"/>
</dbReference>
<dbReference type="SUPFAM" id="SSF53474">
    <property type="entry name" value="alpha/beta-Hydrolases"/>
    <property type="match status" value="1"/>
</dbReference>
<keyword evidence="1" id="KW-0472">Membrane</keyword>
<dbReference type="PANTHER" id="PTHR22538:SF1">
    <property type="entry name" value="VWFD DOMAIN-CONTAINING PROTEIN"/>
    <property type="match status" value="1"/>
</dbReference>
<name>A0AAV2YJX0_9STRA</name>
<dbReference type="Gene3D" id="3.40.50.1820">
    <property type="entry name" value="alpha/beta hydrolase"/>
    <property type="match status" value="1"/>
</dbReference>
<dbReference type="InterPro" id="IPR029058">
    <property type="entry name" value="AB_hydrolase_fold"/>
</dbReference>
<accession>A0AAV2YJX0</accession>
<reference evidence="2" key="1">
    <citation type="submission" date="2022-11" db="EMBL/GenBank/DDBJ databases">
        <authorList>
            <person name="Morgan W.R."/>
            <person name="Tartar A."/>
        </authorList>
    </citation>
    <scope>NUCLEOTIDE SEQUENCE</scope>
    <source>
        <strain evidence="2">ARSEF 373</strain>
    </source>
</reference>
<sequence>MSASPLPATQFELRGDTIQSTDTRNHWRWIKLIVATFAFAGCAAAVAVGVYSAHSPAFQHDTKNFLDDVIQAKALQVTFKPRQASTSAPSHLIVEGLLFPRQDASGTLVFDGRISYVEDNQRYNFTLIDDRGYVTVEDEETGRIMRNDCLKEENVPPIQSFTSSFANGRVIDDVGASATFDIPCSNGKLVEFLFANEPYVFCSVTGQAVDTIHGEDVEASLALLEVGSEGVPSKDLLVRPGAESIDECKPLVDGNNPAAPSTKTVVKAFAQRSFDTVNVLVGNPRGRRMQSATCNCAGGKKACLFVHGLGQTYDGPEEDSFPKYFGDIHNQAACCSSIKFMRMDTINNAWYDDALPKKMCKAALSVVSSTNPMKMQGVALIGHSMGNLIIAAAANKGLCAIDTTNSKWISLAGPMMGSMSATTLMSTCTTGSSVSSVVKLSMLTAFRRCPAKVSLRSLAFKGSSSSNAKLDSLYDSAMRYYSKTVNSVVCGVSPNGLYTTKSVRYTALASFSGHASEENDGAVHFDSCRAMIRSSNFQTSWSSGNFYRASLNHADVKFVNGDGWWGDDRKPIKWFNCQF</sequence>
<evidence type="ECO:0000313" key="3">
    <source>
        <dbReference type="Proteomes" id="UP001146120"/>
    </source>
</evidence>
<keyword evidence="1" id="KW-0812">Transmembrane</keyword>
<evidence type="ECO:0000313" key="2">
    <source>
        <dbReference type="EMBL" id="DAZ93642.1"/>
    </source>
</evidence>